<feature type="region of interest" description="Disordered" evidence="1">
    <location>
        <begin position="725"/>
        <end position="750"/>
    </location>
</feature>
<dbReference type="PANTHER" id="PTHR34587:SF1">
    <property type="entry name" value="CIRCUMSPOROZOITE PROTEIN"/>
    <property type="match status" value="1"/>
</dbReference>
<sequence>MASLYNDSTLSFSASAPTCHDVDFPMSQTGHMRCGPACPVVFLSLPPLACVSQFRAMSQQPVGSTSWRRRDPSSNADDAGLASLRLGRPFGTHAGRSDRDNASPTMSRKRLGSESRSGYKRTRRSKARLTRAVAADAQTSLNLDASLVATSFARTSNGAGVTSSLTSPNNFINFCDTVAPTPITDGKQISGGSCNPAPMGLIPSTDHIPSVLIYKPANMETVAANTAIDLQILVSNLKTGVSVNPATNYLSAPQQLDPNGNVVGHYHLVVEKLVALNSTVPMDPGAVTFFSIINKEANAGGAIQSSIPNGLPEGFYRATVTTHAANHQPVLVPVSQHGSLNDVTYFTVTANGKRGSIPSIKRRAPIRKTVPRRRPFTAAPREVGDQSSLSLSPSVIAKGFSNNGQDSSVAGQSASLTSVNNFINFCATSTLPVTNGTKLATGFCNPAPMGVLPSSAHMPTSKFTYPRNGEILAPDSPMTIGLAVTNLAMGNSADLTTSFLAAPQQLDANGNIRGRAFIVVEQLSASMFAPTDPKLFKLFTGVNALPDSTGVVTTTISGLSTGFYRVSSIITATNGQPVLLPVLQHGAVNDAIYITVANGGALPSNQTALPLLPTAVPPATSSSGAASASSSVTTPLKDVSSTPSTKTNVAGAVSGALVGITVIALLLLGLWFFLRRRSRARAAMMSHPVILSGSDFGDAPVRQVPVHLPPSAFYGVKRGGIGELPLSGRRTSTDSAAPSYHTQVSSSEWK</sequence>
<keyword evidence="4" id="KW-1185">Reference proteome</keyword>
<accession>A0AAD6U792</accession>
<reference evidence="3" key="1">
    <citation type="submission" date="2023-03" db="EMBL/GenBank/DDBJ databases">
        <title>Massive genome expansion in bonnet fungi (Mycena s.s.) driven by repeated elements and novel gene families across ecological guilds.</title>
        <authorList>
            <consortium name="Lawrence Berkeley National Laboratory"/>
            <person name="Harder C.B."/>
            <person name="Miyauchi S."/>
            <person name="Viragh M."/>
            <person name="Kuo A."/>
            <person name="Thoen E."/>
            <person name="Andreopoulos B."/>
            <person name="Lu D."/>
            <person name="Skrede I."/>
            <person name="Drula E."/>
            <person name="Henrissat B."/>
            <person name="Morin E."/>
            <person name="Kohler A."/>
            <person name="Barry K."/>
            <person name="LaButti K."/>
            <person name="Morin E."/>
            <person name="Salamov A."/>
            <person name="Lipzen A."/>
            <person name="Mereny Z."/>
            <person name="Hegedus B."/>
            <person name="Baldrian P."/>
            <person name="Stursova M."/>
            <person name="Weitz H."/>
            <person name="Taylor A."/>
            <person name="Grigoriev I.V."/>
            <person name="Nagy L.G."/>
            <person name="Martin F."/>
            <person name="Kauserud H."/>
        </authorList>
    </citation>
    <scope>NUCLEOTIDE SEQUENCE</scope>
    <source>
        <strain evidence="3">CBHHK173m</strain>
    </source>
</reference>
<dbReference type="EMBL" id="JARJCN010000028">
    <property type="protein sequence ID" value="KAJ7087546.1"/>
    <property type="molecule type" value="Genomic_DNA"/>
</dbReference>
<feature type="compositionally biased region" description="Polar residues" evidence="1">
    <location>
        <begin position="729"/>
        <end position="750"/>
    </location>
</feature>
<keyword evidence="2" id="KW-0472">Membrane</keyword>
<name>A0AAD6U792_9AGAR</name>
<evidence type="ECO:0000256" key="2">
    <source>
        <dbReference type="SAM" id="Phobius"/>
    </source>
</evidence>
<evidence type="ECO:0000313" key="4">
    <source>
        <dbReference type="Proteomes" id="UP001222325"/>
    </source>
</evidence>
<evidence type="ECO:0000313" key="3">
    <source>
        <dbReference type="EMBL" id="KAJ7087546.1"/>
    </source>
</evidence>
<keyword evidence="2" id="KW-1133">Transmembrane helix</keyword>
<evidence type="ECO:0000256" key="1">
    <source>
        <dbReference type="SAM" id="MobiDB-lite"/>
    </source>
</evidence>
<feature type="region of interest" description="Disordered" evidence="1">
    <location>
        <begin position="61"/>
        <end position="131"/>
    </location>
</feature>
<feature type="region of interest" description="Disordered" evidence="1">
    <location>
        <begin position="622"/>
        <end position="646"/>
    </location>
</feature>
<organism evidence="3 4">
    <name type="scientific">Mycena belliarum</name>
    <dbReference type="NCBI Taxonomy" id="1033014"/>
    <lineage>
        <taxon>Eukaryota</taxon>
        <taxon>Fungi</taxon>
        <taxon>Dikarya</taxon>
        <taxon>Basidiomycota</taxon>
        <taxon>Agaricomycotina</taxon>
        <taxon>Agaricomycetes</taxon>
        <taxon>Agaricomycetidae</taxon>
        <taxon>Agaricales</taxon>
        <taxon>Marasmiineae</taxon>
        <taxon>Mycenaceae</taxon>
        <taxon>Mycena</taxon>
    </lineage>
</organism>
<proteinExistence type="predicted"/>
<feature type="compositionally biased region" description="Basic residues" evidence="1">
    <location>
        <begin position="118"/>
        <end position="129"/>
    </location>
</feature>
<dbReference type="AlphaFoldDB" id="A0AAD6U792"/>
<dbReference type="Proteomes" id="UP001222325">
    <property type="component" value="Unassembled WGS sequence"/>
</dbReference>
<feature type="compositionally biased region" description="Low complexity" evidence="1">
    <location>
        <begin position="622"/>
        <end position="635"/>
    </location>
</feature>
<dbReference type="PANTHER" id="PTHR34587">
    <property type="entry name" value="VWFA DOMAIN-CONTAINING PROTEIN"/>
    <property type="match status" value="1"/>
</dbReference>
<gene>
    <name evidence="3" type="ORF">B0H15DRAFT_297476</name>
</gene>
<comment type="caution">
    <text evidence="3">The sequence shown here is derived from an EMBL/GenBank/DDBJ whole genome shotgun (WGS) entry which is preliminary data.</text>
</comment>
<keyword evidence="2" id="KW-0812">Transmembrane</keyword>
<dbReference type="InterPro" id="IPR053216">
    <property type="entry name" value="Appressorial_penetr-assoc"/>
</dbReference>
<protein>
    <submittedName>
        <fullName evidence="3">Uncharacterized protein</fullName>
    </submittedName>
</protein>
<feature type="transmembrane region" description="Helical" evidence="2">
    <location>
        <begin position="649"/>
        <end position="674"/>
    </location>
</feature>